<keyword evidence="3" id="KW-1185">Reference proteome</keyword>
<name>G4ZVJ9_PHYSP</name>
<dbReference type="AlphaFoldDB" id="G4ZVJ9"/>
<evidence type="ECO:0000313" key="2">
    <source>
        <dbReference type="EMBL" id="EGZ12238.1"/>
    </source>
</evidence>
<protein>
    <recommendedName>
        <fullName evidence="4">Retrotransposon gag domain-containing protein</fullName>
    </recommendedName>
</protein>
<feature type="compositionally biased region" description="Basic and acidic residues" evidence="1">
    <location>
        <begin position="94"/>
        <end position="108"/>
    </location>
</feature>
<dbReference type="GeneID" id="20637650"/>
<evidence type="ECO:0000313" key="3">
    <source>
        <dbReference type="Proteomes" id="UP000002640"/>
    </source>
</evidence>
<gene>
    <name evidence="2" type="ORF">PHYSODRAFT_246808</name>
</gene>
<feature type="compositionally biased region" description="Low complexity" evidence="1">
    <location>
        <begin position="1"/>
        <end position="12"/>
    </location>
</feature>
<dbReference type="Proteomes" id="UP000002640">
    <property type="component" value="Unassembled WGS sequence"/>
</dbReference>
<dbReference type="KEGG" id="psoj:PHYSODRAFT_246808"/>
<sequence>MIGIAPPLSQRPRAPPPPSQAGAGAPGPVEEGLRSLERWRKTAEYAEEGASVSDVMRELREDEEDDDYEEKEAVKTETATGVQPVTSAGMKTETVAEAKSEPAVKGEPEPPVSSPMGRSSVGQPYAQPTDYGYGYGMYADDEEDYHDAMEEPVPTQRGRSPPNGSPCLWMELERSTWFGEGPEYGGWSGSGSAVKSPTKSPPPMKKLQFAGGPAGLSKPLGGGMPMQPTTDPTASRTPGTGTAPPAPTAAPSTSWLGASGLSPSAYNLSTMVSHAVKVLPMFHSDTATVEKARDFWELFEDHTDGFPDRSRLLVFRQKLRGREADRWWNNSRIMSFRALKVRSHNQRLSRTADKLWELLENTKRQRGESVEEWGDRVSDLCESLDYPNPQMRYQLFRRGMRNKRMLATLDASPASDIPEACEWLMFKDMHRPIEAEDEFSDSESKKKKRSRRRPPRRLRSRPSLSR</sequence>
<feature type="compositionally biased region" description="Basic and acidic residues" evidence="1">
    <location>
        <begin position="31"/>
        <end position="44"/>
    </location>
</feature>
<dbReference type="EMBL" id="JH159157">
    <property type="protein sequence ID" value="EGZ12238.1"/>
    <property type="molecule type" value="Genomic_DNA"/>
</dbReference>
<reference evidence="2 3" key="1">
    <citation type="journal article" date="2006" name="Science">
        <title>Phytophthora genome sequences uncover evolutionary origins and mechanisms of pathogenesis.</title>
        <authorList>
            <person name="Tyler B.M."/>
            <person name="Tripathy S."/>
            <person name="Zhang X."/>
            <person name="Dehal P."/>
            <person name="Jiang R.H."/>
            <person name="Aerts A."/>
            <person name="Arredondo F.D."/>
            <person name="Baxter L."/>
            <person name="Bensasson D."/>
            <person name="Beynon J.L."/>
            <person name="Chapman J."/>
            <person name="Damasceno C.M."/>
            <person name="Dorrance A.E."/>
            <person name="Dou D."/>
            <person name="Dickerman A.W."/>
            <person name="Dubchak I.L."/>
            <person name="Garbelotto M."/>
            <person name="Gijzen M."/>
            <person name="Gordon S.G."/>
            <person name="Govers F."/>
            <person name="Grunwald N.J."/>
            <person name="Huang W."/>
            <person name="Ivors K.L."/>
            <person name="Jones R.W."/>
            <person name="Kamoun S."/>
            <person name="Krampis K."/>
            <person name="Lamour K.H."/>
            <person name="Lee M.K."/>
            <person name="McDonald W.H."/>
            <person name="Medina M."/>
            <person name="Meijer H.J."/>
            <person name="Nordberg E.K."/>
            <person name="Maclean D.J."/>
            <person name="Ospina-Giraldo M.D."/>
            <person name="Morris P.F."/>
            <person name="Phuntumart V."/>
            <person name="Putnam N.H."/>
            <person name="Rash S."/>
            <person name="Rose J.K."/>
            <person name="Sakihama Y."/>
            <person name="Salamov A.A."/>
            <person name="Savidor A."/>
            <person name="Scheuring C.F."/>
            <person name="Smith B.M."/>
            <person name="Sobral B.W."/>
            <person name="Terry A."/>
            <person name="Torto-Alalibo T.A."/>
            <person name="Win J."/>
            <person name="Xu Z."/>
            <person name="Zhang H."/>
            <person name="Grigoriev I.V."/>
            <person name="Rokhsar D.S."/>
            <person name="Boore J.L."/>
        </authorList>
    </citation>
    <scope>NUCLEOTIDE SEQUENCE [LARGE SCALE GENOMIC DNA]</scope>
    <source>
        <strain evidence="2 3">P6497</strain>
    </source>
</reference>
<accession>G4ZVJ9</accession>
<feature type="compositionally biased region" description="Low complexity" evidence="1">
    <location>
        <begin position="232"/>
        <end position="254"/>
    </location>
</feature>
<dbReference type="RefSeq" id="XP_009532571.1">
    <property type="nucleotide sequence ID" value="XM_009534276.1"/>
</dbReference>
<feature type="compositionally biased region" description="Acidic residues" evidence="1">
    <location>
        <begin position="61"/>
        <end position="70"/>
    </location>
</feature>
<evidence type="ECO:0000256" key="1">
    <source>
        <dbReference type="SAM" id="MobiDB-lite"/>
    </source>
</evidence>
<feature type="region of interest" description="Disordered" evidence="1">
    <location>
        <begin position="1"/>
        <end position="166"/>
    </location>
</feature>
<proteinExistence type="predicted"/>
<feature type="compositionally biased region" description="Basic residues" evidence="1">
    <location>
        <begin position="445"/>
        <end position="460"/>
    </location>
</feature>
<organism evidence="2 3">
    <name type="scientific">Phytophthora sojae (strain P6497)</name>
    <name type="common">Soybean stem and root rot agent</name>
    <name type="synonym">Phytophthora megasperma f. sp. glycines</name>
    <dbReference type="NCBI Taxonomy" id="1094619"/>
    <lineage>
        <taxon>Eukaryota</taxon>
        <taxon>Sar</taxon>
        <taxon>Stramenopiles</taxon>
        <taxon>Oomycota</taxon>
        <taxon>Peronosporomycetes</taxon>
        <taxon>Peronosporales</taxon>
        <taxon>Peronosporaceae</taxon>
        <taxon>Phytophthora</taxon>
    </lineage>
</organism>
<dbReference type="InParanoid" id="G4ZVJ9"/>
<feature type="region of interest" description="Disordered" evidence="1">
    <location>
        <begin position="435"/>
        <end position="466"/>
    </location>
</feature>
<evidence type="ECO:0008006" key="4">
    <source>
        <dbReference type="Google" id="ProtNLM"/>
    </source>
</evidence>
<feature type="region of interest" description="Disordered" evidence="1">
    <location>
        <begin position="187"/>
        <end position="255"/>
    </location>
</feature>